<keyword evidence="3" id="KW-1185">Reference proteome</keyword>
<evidence type="ECO:0008006" key="4">
    <source>
        <dbReference type="Google" id="ProtNLM"/>
    </source>
</evidence>
<dbReference type="EMBL" id="MCFA01000020">
    <property type="protein sequence ID" value="ORY16177.1"/>
    <property type="molecule type" value="Genomic_DNA"/>
</dbReference>
<name>A0A1Y2A1J3_9PLEO</name>
<sequence length="86" mass="9286">MIGPLRSFRLSFDFWVLLLSSLFHHLILAGIDPLTPVTGLDIPPTHQICTNQSSGFAALALFGSFSSDSPFAINKTSQGASFISFL</sequence>
<keyword evidence="1" id="KW-0732">Signal</keyword>
<evidence type="ECO:0000313" key="3">
    <source>
        <dbReference type="Proteomes" id="UP000193144"/>
    </source>
</evidence>
<protein>
    <recommendedName>
        <fullName evidence="4">Secreted protein</fullName>
    </recommendedName>
</protein>
<proteinExistence type="predicted"/>
<evidence type="ECO:0000256" key="1">
    <source>
        <dbReference type="SAM" id="SignalP"/>
    </source>
</evidence>
<comment type="caution">
    <text evidence="2">The sequence shown here is derived from an EMBL/GenBank/DDBJ whole genome shotgun (WGS) entry which is preliminary data.</text>
</comment>
<gene>
    <name evidence="2" type="ORF">BCR34DRAFT_139119</name>
</gene>
<dbReference type="AlphaFoldDB" id="A0A1Y2A1J3"/>
<dbReference type="Proteomes" id="UP000193144">
    <property type="component" value="Unassembled WGS sequence"/>
</dbReference>
<feature type="chain" id="PRO_5013163946" description="Secreted protein" evidence="1">
    <location>
        <begin position="30"/>
        <end position="86"/>
    </location>
</feature>
<organism evidence="2 3">
    <name type="scientific">Clohesyomyces aquaticus</name>
    <dbReference type="NCBI Taxonomy" id="1231657"/>
    <lineage>
        <taxon>Eukaryota</taxon>
        <taxon>Fungi</taxon>
        <taxon>Dikarya</taxon>
        <taxon>Ascomycota</taxon>
        <taxon>Pezizomycotina</taxon>
        <taxon>Dothideomycetes</taxon>
        <taxon>Pleosporomycetidae</taxon>
        <taxon>Pleosporales</taxon>
        <taxon>Lindgomycetaceae</taxon>
        <taxon>Clohesyomyces</taxon>
    </lineage>
</organism>
<feature type="signal peptide" evidence="1">
    <location>
        <begin position="1"/>
        <end position="29"/>
    </location>
</feature>
<evidence type="ECO:0000313" key="2">
    <source>
        <dbReference type="EMBL" id="ORY16177.1"/>
    </source>
</evidence>
<accession>A0A1Y2A1J3</accession>
<reference evidence="2 3" key="1">
    <citation type="submission" date="2016-07" db="EMBL/GenBank/DDBJ databases">
        <title>Pervasive Adenine N6-methylation of Active Genes in Fungi.</title>
        <authorList>
            <consortium name="DOE Joint Genome Institute"/>
            <person name="Mondo S.J."/>
            <person name="Dannebaum R.O."/>
            <person name="Kuo R.C."/>
            <person name="Labutti K."/>
            <person name="Haridas S."/>
            <person name="Kuo A."/>
            <person name="Salamov A."/>
            <person name="Ahrendt S.R."/>
            <person name="Lipzen A."/>
            <person name="Sullivan W."/>
            <person name="Andreopoulos W.B."/>
            <person name="Clum A."/>
            <person name="Lindquist E."/>
            <person name="Daum C."/>
            <person name="Ramamoorthy G.K."/>
            <person name="Gryganskyi A."/>
            <person name="Culley D."/>
            <person name="Magnuson J.K."/>
            <person name="James T.Y."/>
            <person name="O'Malley M.A."/>
            <person name="Stajich J.E."/>
            <person name="Spatafora J.W."/>
            <person name="Visel A."/>
            <person name="Grigoriev I.V."/>
        </authorList>
    </citation>
    <scope>NUCLEOTIDE SEQUENCE [LARGE SCALE GENOMIC DNA]</scope>
    <source>
        <strain evidence="2 3">CBS 115471</strain>
    </source>
</reference>